<accession>A0ABU1K0C7</accession>
<dbReference type="InterPro" id="IPR036271">
    <property type="entry name" value="Tet_transcr_reg_TetR-rel_C_sf"/>
</dbReference>
<dbReference type="Gene3D" id="1.10.357.10">
    <property type="entry name" value="Tetracycline Repressor, domain 2"/>
    <property type="match status" value="1"/>
</dbReference>
<protein>
    <submittedName>
        <fullName evidence="6">AcrR family transcriptional regulator</fullName>
    </submittedName>
</protein>
<evidence type="ECO:0000313" key="6">
    <source>
        <dbReference type="EMBL" id="MDR6294023.1"/>
    </source>
</evidence>
<keyword evidence="7" id="KW-1185">Reference proteome</keyword>
<feature type="domain" description="HTH tetR-type" evidence="5">
    <location>
        <begin position="9"/>
        <end position="69"/>
    </location>
</feature>
<dbReference type="Pfam" id="PF00440">
    <property type="entry name" value="TetR_N"/>
    <property type="match status" value="1"/>
</dbReference>
<sequence length="203" mass="21459">MAERGRPRRFDRTAALRRAMEVFWARGYEGTAMTDLTAAMGIASPSLYAAFGCKEALFREALELYEAGEGGVAARALETEPTARRAVEAMLRDNATAYTAPGKPPGCMIVLASAVGVPASPEIRDYLQESGRQSVVRLKARLDRGIAEGDVPAGADTLAVANFYATVLNGLTIQARNGADCPALHAVVDSAMAGWTALVTPRG</sequence>
<evidence type="ECO:0000313" key="7">
    <source>
        <dbReference type="Proteomes" id="UP001262410"/>
    </source>
</evidence>
<evidence type="ECO:0000259" key="5">
    <source>
        <dbReference type="PROSITE" id="PS50977"/>
    </source>
</evidence>
<keyword evidence="1" id="KW-0805">Transcription regulation</keyword>
<dbReference type="SUPFAM" id="SSF46689">
    <property type="entry name" value="Homeodomain-like"/>
    <property type="match status" value="1"/>
</dbReference>
<dbReference type="Proteomes" id="UP001262410">
    <property type="component" value="Unassembled WGS sequence"/>
</dbReference>
<name>A0ABU1K0C7_9PROT</name>
<dbReference type="RefSeq" id="WP_309801437.1">
    <property type="nucleotide sequence ID" value="NZ_JAVDPW010000015.1"/>
</dbReference>
<dbReference type="PANTHER" id="PTHR47506">
    <property type="entry name" value="TRANSCRIPTIONAL REGULATORY PROTEIN"/>
    <property type="match status" value="1"/>
</dbReference>
<evidence type="ECO:0000256" key="3">
    <source>
        <dbReference type="ARBA" id="ARBA00023163"/>
    </source>
</evidence>
<organism evidence="6 7">
    <name type="scientific">Inquilinus ginsengisoli</name>
    <dbReference type="NCBI Taxonomy" id="363840"/>
    <lineage>
        <taxon>Bacteria</taxon>
        <taxon>Pseudomonadati</taxon>
        <taxon>Pseudomonadota</taxon>
        <taxon>Alphaproteobacteria</taxon>
        <taxon>Rhodospirillales</taxon>
        <taxon>Rhodospirillaceae</taxon>
        <taxon>Inquilinus</taxon>
    </lineage>
</organism>
<dbReference type="PANTHER" id="PTHR47506:SF1">
    <property type="entry name" value="HTH-TYPE TRANSCRIPTIONAL REGULATOR YJDC"/>
    <property type="match status" value="1"/>
</dbReference>
<dbReference type="EMBL" id="JAVDPW010000015">
    <property type="protein sequence ID" value="MDR6294023.1"/>
    <property type="molecule type" value="Genomic_DNA"/>
</dbReference>
<feature type="DNA-binding region" description="H-T-H motif" evidence="4">
    <location>
        <begin position="32"/>
        <end position="51"/>
    </location>
</feature>
<proteinExistence type="predicted"/>
<comment type="caution">
    <text evidence="6">The sequence shown here is derived from an EMBL/GenBank/DDBJ whole genome shotgun (WGS) entry which is preliminary data.</text>
</comment>
<dbReference type="SUPFAM" id="SSF48498">
    <property type="entry name" value="Tetracyclin repressor-like, C-terminal domain"/>
    <property type="match status" value="1"/>
</dbReference>
<dbReference type="PROSITE" id="PS50977">
    <property type="entry name" value="HTH_TETR_2"/>
    <property type="match status" value="1"/>
</dbReference>
<keyword evidence="2 4" id="KW-0238">DNA-binding</keyword>
<dbReference type="Gene3D" id="1.10.10.60">
    <property type="entry name" value="Homeodomain-like"/>
    <property type="match status" value="1"/>
</dbReference>
<keyword evidence="3" id="KW-0804">Transcription</keyword>
<dbReference type="InterPro" id="IPR001647">
    <property type="entry name" value="HTH_TetR"/>
</dbReference>
<evidence type="ECO:0000256" key="2">
    <source>
        <dbReference type="ARBA" id="ARBA00023125"/>
    </source>
</evidence>
<evidence type="ECO:0000256" key="4">
    <source>
        <dbReference type="PROSITE-ProRule" id="PRU00335"/>
    </source>
</evidence>
<dbReference type="InterPro" id="IPR009057">
    <property type="entry name" value="Homeodomain-like_sf"/>
</dbReference>
<gene>
    <name evidence="6" type="ORF">E9232_006577</name>
</gene>
<reference evidence="6 7" key="1">
    <citation type="submission" date="2023-07" db="EMBL/GenBank/DDBJ databases">
        <title>Sorghum-associated microbial communities from plants grown in Nebraska, USA.</title>
        <authorList>
            <person name="Schachtman D."/>
        </authorList>
    </citation>
    <scope>NUCLEOTIDE SEQUENCE [LARGE SCALE GENOMIC DNA]</scope>
    <source>
        <strain evidence="6 7">584</strain>
    </source>
</reference>
<evidence type="ECO:0000256" key="1">
    <source>
        <dbReference type="ARBA" id="ARBA00023015"/>
    </source>
</evidence>